<keyword evidence="2" id="KW-1185">Reference proteome</keyword>
<proteinExistence type="predicted"/>
<organism evidence="1 2">
    <name type="scientific">Mesorhizobium metallidurans STM 2683</name>
    <dbReference type="NCBI Taxonomy" id="1297569"/>
    <lineage>
        <taxon>Bacteria</taxon>
        <taxon>Pseudomonadati</taxon>
        <taxon>Pseudomonadota</taxon>
        <taxon>Alphaproteobacteria</taxon>
        <taxon>Hyphomicrobiales</taxon>
        <taxon>Phyllobacteriaceae</taxon>
        <taxon>Mesorhizobium</taxon>
    </lineage>
</organism>
<name>M5ESS0_9HYPH</name>
<dbReference type="EMBL" id="CAUM01000135">
    <property type="protein sequence ID" value="CCV07974.1"/>
    <property type="molecule type" value="Genomic_DNA"/>
</dbReference>
<dbReference type="AlphaFoldDB" id="M5ESS0"/>
<evidence type="ECO:0000313" key="1">
    <source>
        <dbReference type="EMBL" id="CCV07974.1"/>
    </source>
</evidence>
<dbReference type="Proteomes" id="UP000012062">
    <property type="component" value="Unassembled WGS sequence"/>
</dbReference>
<comment type="caution">
    <text evidence="1">The sequence shown here is derived from an EMBL/GenBank/DDBJ whole genome shotgun (WGS) entry which is preliminary data.</text>
</comment>
<gene>
    <name evidence="1" type="ORF">MESS2_660013</name>
</gene>
<protein>
    <submittedName>
        <fullName evidence="1">Uncharacterized protein</fullName>
    </submittedName>
</protein>
<reference evidence="1 2" key="1">
    <citation type="submission" date="2013-02" db="EMBL/GenBank/DDBJ databases">
        <authorList>
            <person name="Genoscope - CEA"/>
        </authorList>
    </citation>
    <scope>NUCLEOTIDE SEQUENCE [LARGE SCALE GENOMIC DNA]</scope>
    <source>
        <strain evidence="1 2">STM 2683</strain>
    </source>
</reference>
<sequence>MLNSKQEWVLNTEKKWQRLGTAITVDGSYTLSLRSYAVDLGESVWITPVACGKCR</sequence>
<evidence type="ECO:0000313" key="2">
    <source>
        <dbReference type="Proteomes" id="UP000012062"/>
    </source>
</evidence>
<accession>M5ESS0</accession>